<dbReference type="SUPFAM" id="SSF55073">
    <property type="entry name" value="Nucleotide cyclase"/>
    <property type="match status" value="1"/>
</dbReference>
<dbReference type="CDD" id="cd01949">
    <property type="entry name" value="GGDEF"/>
    <property type="match status" value="1"/>
</dbReference>
<dbReference type="GO" id="GO:0052621">
    <property type="term" value="F:diguanylate cyclase activity"/>
    <property type="evidence" value="ECO:0007669"/>
    <property type="project" value="TreeGrafter"/>
</dbReference>
<dbReference type="Proteomes" id="UP001141950">
    <property type="component" value="Unassembled WGS sequence"/>
</dbReference>
<evidence type="ECO:0000259" key="2">
    <source>
        <dbReference type="PROSITE" id="PS50887"/>
    </source>
</evidence>
<evidence type="ECO:0000256" key="1">
    <source>
        <dbReference type="SAM" id="Phobius"/>
    </source>
</evidence>
<keyword evidence="1" id="KW-0812">Transmembrane</keyword>
<dbReference type="AlphaFoldDB" id="A0A9X2SBN6"/>
<evidence type="ECO:0000313" key="4">
    <source>
        <dbReference type="Proteomes" id="UP001141950"/>
    </source>
</evidence>
<dbReference type="InterPro" id="IPR043128">
    <property type="entry name" value="Rev_trsase/Diguanyl_cyclase"/>
</dbReference>
<dbReference type="RefSeq" id="WP_257448726.1">
    <property type="nucleotide sequence ID" value="NZ_JANIPJ010000013.1"/>
</dbReference>
<protein>
    <submittedName>
        <fullName evidence="3">GGDEF domain-containing protein</fullName>
    </submittedName>
</protein>
<dbReference type="NCBIfam" id="TIGR00254">
    <property type="entry name" value="GGDEF"/>
    <property type="match status" value="1"/>
</dbReference>
<feature type="transmembrane region" description="Helical" evidence="1">
    <location>
        <begin position="7"/>
        <end position="26"/>
    </location>
</feature>
<gene>
    <name evidence="3" type="ORF">NQZ67_18305</name>
</gene>
<dbReference type="EMBL" id="JANIPJ010000013">
    <property type="protein sequence ID" value="MCR2805838.1"/>
    <property type="molecule type" value="Genomic_DNA"/>
</dbReference>
<feature type="transmembrane region" description="Helical" evidence="1">
    <location>
        <begin position="32"/>
        <end position="50"/>
    </location>
</feature>
<dbReference type="Gene3D" id="3.30.70.270">
    <property type="match status" value="1"/>
</dbReference>
<dbReference type="InterPro" id="IPR029787">
    <property type="entry name" value="Nucleotide_cyclase"/>
</dbReference>
<reference evidence="3" key="1">
    <citation type="submission" date="2022-08" db="EMBL/GenBank/DDBJ databases">
        <title>The genomic sequence of strain Paenibacillus sp. SCIV0701.</title>
        <authorList>
            <person name="Zhao H."/>
        </authorList>
    </citation>
    <scope>NUCLEOTIDE SEQUENCE</scope>
    <source>
        <strain evidence="3">SCIV0701</strain>
    </source>
</reference>
<keyword evidence="4" id="KW-1185">Reference proteome</keyword>
<dbReference type="PROSITE" id="PS50887">
    <property type="entry name" value="GGDEF"/>
    <property type="match status" value="1"/>
</dbReference>
<accession>A0A9X2SBN6</accession>
<comment type="caution">
    <text evidence="3">The sequence shown here is derived from an EMBL/GenBank/DDBJ whole genome shotgun (WGS) entry which is preliminary data.</text>
</comment>
<name>A0A9X2SBN6_9BACL</name>
<dbReference type="SMART" id="SM00267">
    <property type="entry name" value="GGDEF"/>
    <property type="match status" value="1"/>
</dbReference>
<organism evidence="3 4">
    <name type="scientific">Paenibacillus soyae</name>
    <dbReference type="NCBI Taxonomy" id="2969249"/>
    <lineage>
        <taxon>Bacteria</taxon>
        <taxon>Bacillati</taxon>
        <taxon>Bacillota</taxon>
        <taxon>Bacilli</taxon>
        <taxon>Bacillales</taxon>
        <taxon>Paenibacillaceae</taxon>
        <taxon>Paenibacillus</taxon>
    </lineage>
</organism>
<keyword evidence="1" id="KW-1133">Transmembrane helix</keyword>
<dbReference type="PANTHER" id="PTHR45138:SF9">
    <property type="entry name" value="DIGUANYLATE CYCLASE DGCM-RELATED"/>
    <property type="match status" value="1"/>
</dbReference>
<sequence>MKYKGRLLVVSITLSLHTVYILYYYLRDGMVDMMDILGYPLFFALAYWAGHQYDKALYYSEKDVLTNLYNRRFVIQSFDKIAAIASRTSSNLFVLLLDCDNFKEINDVYNHQIGDTVLQRISQILQLNTRKIDIVSRWGGDEFLVLGQYKEQSGVEVLMGRIQKEIAALSDEMGFRVSISIGSAVYNEKEHKDLSSLIKTADENMYRTKATKKHS</sequence>
<dbReference type="PANTHER" id="PTHR45138">
    <property type="entry name" value="REGULATORY COMPONENTS OF SENSORY TRANSDUCTION SYSTEM"/>
    <property type="match status" value="1"/>
</dbReference>
<proteinExistence type="predicted"/>
<evidence type="ECO:0000313" key="3">
    <source>
        <dbReference type="EMBL" id="MCR2805838.1"/>
    </source>
</evidence>
<dbReference type="Pfam" id="PF00990">
    <property type="entry name" value="GGDEF"/>
    <property type="match status" value="1"/>
</dbReference>
<dbReference type="InterPro" id="IPR000160">
    <property type="entry name" value="GGDEF_dom"/>
</dbReference>
<dbReference type="InterPro" id="IPR050469">
    <property type="entry name" value="Diguanylate_Cyclase"/>
</dbReference>
<feature type="domain" description="GGDEF" evidence="2">
    <location>
        <begin position="90"/>
        <end position="215"/>
    </location>
</feature>
<keyword evidence="1" id="KW-0472">Membrane</keyword>